<dbReference type="EMBL" id="DSGB01000001">
    <property type="protein sequence ID" value="HER94979.1"/>
    <property type="molecule type" value="Genomic_DNA"/>
</dbReference>
<protein>
    <submittedName>
        <fullName evidence="6">Uroporphyrinogen-III synthase</fullName>
    </submittedName>
</protein>
<gene>
    <name evidence="6" type="ORF">ENO59_00440</name>
</gene>
<accession>A0A7V2AYG8</accession>
<dbReference type="InterPro" id="IPR003754">
    <property type="entry name" value="4pyrrol_synth_uPrphyn_synth"/>
</dbReference>
<dbReference type="PANTHER" id="PTHR12390:SF0">
    <property type="entry name" value="UROPORPHYRINOGEN-III SYNTHASE"/>
    <property type="match status" value="1"/>
</dbReference>
<reference evidence="6" key="1">
    <citation type="journal article" date="2020" name="mSystems">
        <title>Genome- and Community-Level Interaction Insights into Carbon Utilization and Element Cycling Functions of Hydrothermarchaeota in Hydrothermal Sediment.</title>
        <authorList>
            <person name="Zhou Z."/>
            <person name="Liu Y."/>
            <person name="Xu W."/>
            <person name="Pan J."/>
            <person name="Luo Z.H."/>
            <person name="Li M."/>
        </authorList>
    </citation>
    <scope>NUCLEOTIDE SEQUENCE [LARGE SCALE GENOMIC DNA]</scope>
    <source>
        <strain evidence="6">SpSt-143</strain>
    </source>
</reference>
<dbReference type="AlphaFoldDB" id="A0A7V2AYG8"/>
<evidence type="ECO:0000256" key="2">
    <source>
        <dbReference type="ARBA" id="ARBA00023239"/>
    </source>
</evidence>
<dbReference type="PANTHER" id="PTHR12390">
    <property type="entry name" value="UROPORPHYRINOGEN III SYNTHASE"/>
    <property type="match status" value="1"/>
</dbReference>
<evidence type="ECO:0000256" key="1">
    <source>
        <dbReference type="ARBA" id="ARBA00023133"/>
    </source>
</evidence>
<dbReference type="Gene3D" id="3.40.50.10090">
    <property type="match status" value="2"/>
</dbReference>
<dbReference type="CDD" id="cd06578">
    <property type="entry name" value="HemD"/>
    <property type="match status" value="1"/>
</dbReference>
<evidence type="ECO:0000313" key="6">
    <source>
        <dbReference type="EMBL" id="HER94979.1"/>
    </source>
</evidence>
<comment type="caution">
    <text evidence="6">The sequence shown here is derived from an EMBL/GenBank/DDBJ whole genome shotgun (WGS) entry which is preliminary data.</text>
</comment>
<proteinExistence type="predicted"/>
<evidence type="ECO:0000256" key="3">
    <source>
        <dbReference type="ARBA" id="ARBA00023244"/>
    </source>
</evidence>
<dbReference type="GO" id="GO:0006780">
    <property type="term" value="P:uroporphyrinogen III biosynthetic process"/>
    <property type="evidence" value="ECO:0007669"/>
    <property type="project" value="InterPro"/>
</dbReference>
<keyword evidence="1" id="KW-0350">Heme biosynthesis</keyword>
<evidence type="ECO:0000256" key="4">
    <source>
        <dbReference type="ARBA" id="ARBA00023444"/>
    </source>
</evidence>
<dbReference type="GO" id="GO:0005829">
    <property type="term" value="C:cytosol"/>
    <property type="evidence" value="ECO:0007669"/>
    <property type="project" value="TreeGrafter"/>
</dbReference>
<feature type="domain" description="Tetrapyrrole biosynthesis uroporphyrinogen III synthase" evidence="5">
    <location>
        <begin position="17"/>
        <end position="230"/>
    </location>
</feature>
<name>A0A7V2AYG8_RHOMR</name>
<dbReference type="SUPFAM" id="SSF69618">
    <property type="entry name" value="HemD-like"/>
    <property type="match status" value="1"/>
</dbReference>
<organism evidence="6">
    <name type="scientific">Rhodothermus marinus</name>
    <name type="common">Rhodothermus obamensis</name>
    <dbReference type="NCBI Taxonomy" id="29549"/>
    <lineage>
        <taxon>Bacteria</taxon>
        <taxon>Pseudomonadati</taxon>
        <taxon>Rhodothermota</taxon>
        <taxon>Rhodothermia</taxon>
        <taxon>Rhodothermales</taxon>
        <taxon>Rhodothermaceae</taxon>
        <taxon>Rhodothermus</taxon>
    </lineage>
</organism>
<comment type="pathway">
    <text evidence="4">Porphyrin-containing compound metabolism.</text>
</comment>
<evidence type="ECO:0000259" key="5">
    <source>
        <dbReference type="Pfam" id="PF02602"/>
    </source>
</evidence>
<dbReference type="GO" id="GO:0004852">
    <property type="term" value="F:uroporphyrinogen-III synthase activity"/>
    <property type="evidence" value="ECO:0007669"/>
    <property type="project" value="InterPro"/>
</dbReference>
<keyword evidence="2" id="KW-0456">Lyase</keyword>
<dbReference type="FunFam" id="3.40.50.10090:FF:000003">
    <property type="entry name" value="uroporphyrinogen-III synthase"/>
    <property type="match status" value="1"/>
</dbReference>
<sequence length="237" mass="25792">MGSVVFLLRTEADAEDPFAAVLHAAGYQPFVLGVQEVVWVDPEQLQRVLAHPEAYGGLILTSPRAVEAVRRLGQLLEAWRTHPVYAVGPRTAEAARALGLRPCGQESGTGINLAHFILTQPRPKRPLLFLCGARRSEELPVLLRQQGIPLEECVVYDTRPIIPDVPTAAPLPDWVVLFSPSAWESARQLSLDWSRVRIAAIGPTTAQALRQQQVRVDAVAAKPTPEGLLQALSAVSV</sequence>
<keyword evidence="3" id="KW-0627">Porphyrin biosynthesis</keyword>
<dbReference type="InterPro" id="IPR039793">
    <property type="entry name" value="UROS/Hem4"/>
</dbReference>
<dbReference type="Pfam" id="PF02602">
    <property type="entry name" value="HEM4"/>
    <property type="match status" value="1"/>
</dbReference>
<dbReference type="GO" id="GO:0006783">
    <property type="term" value="P:heme biosynthetic process"/>
    <property type="evidence" value="ECO:0007669"/>
    <property type="project" value="UniProtKB-KW"/>
</dbReference>
<dbReference type="InterPro" id="IPR036108">
    <property type="entry name" value="4pyrrol_syn_uPrphyn_synt_sf"/>
</dbReference>